<comment type="cofactor">
    <cofactor evidence="14 15">
        <name>Mn(2+)</name>
        <dbReference type="ChEBI" id="CHEBI:29035"/>
    </cofactor>
    <cofactor evidence="14 15">
        <name>Mg(2+)</name>
        <dbReference type="ChEBI" id="CHEBI:18420"/>
    </cofactor>
    <text evidence="14 15">Manganese or magnesium. Binds 1 divalent metal ion per monomer in the absence of substrate. May bind a second metal ion after substrate binding.</text>
</comment>
<evidence type="ECO:0000313" key="19">
    <source>
        <dbReference type="EMBL" id="AGB40607.1"/>
    </source>
</evidence>
<sequence>MKVSKLTIKELKEKIEKKDQVSEELIVKLEADSRTGVHKIAQKLRRKEERKKEAKQKFKEMSQYEKKLHQQNYRLIAGIDEAGRGPLAGPVVAAAVILPTDKFILGLDDSKKLNEKKREELFDIIYNQAIDIGVGVVDNQRIDEINILNATYEAMKKAIKDLETNPDYLLIDAEELSDVNIPQQGITRGDSKSISIAAASIIAKVTRDRKLVEYDKEYPHYNFASNKGYGTAEHITALREQGPSPIHRHSFKVVKKST</sequence>
<comment type="cofactor">
    <cofactor evidence="2">
        <name>Mg(2+)</name>
        <dbReference type="ChEBI" id="CHEBI:18420"/>
    </cofactor>
</comment>
<feature type="binding site" evidence="14 15">
    <location>
        <position position="80"/>
    </location>
    <ligand>
        <name>a divalent metal cation</name>
        <dbReference type="ChEBI" id="CHEBI:60240"/>
    </ligand>
</feature>
<evidence type="ECO:0000256" key="11">
    <source>
        <dbReference type="ARBA" id="ARBA00022759"/>
    </source>
</evidence>
<dbReference type="SUPFAM" id="SSF53098">
    <property type="entry name" value="Ribonuclease H-like"/>
    <property type="match status" value="1"/>
</dbReference>
<feature type="domain" description="RNase H type-2" evidence="18">
    <location>
        <begin position="74"/>
        <end position="258"/>
    </location>
</feature>
<evidence type="ECO:0000256" key="6">
    <source>
        <dbReference type="ARBA" id="ARBA00012180"/>
    </source>
</evidence>
<dbReference type="GO" id="GO:0032299">
    <property type="term" value="C:ribonuclease H2 complex"/>
    <property type="evidence" value="ECO:0007669"/>
    <property type="project" value="TreeGrafter"/>
</dbReference>
<evidence type="ECO:0000256" key="10">
    <source>
        <dbReference type="ARBA" id="ARBA00022723"/>
    </source>
</evidence>
<dbReference type="Gene3D" id="3.30.420.10">
    <property type="entry name" value="Ribonuclease H-like superfamily/Ribonuclease H"/>
    <property type="match status" value="1"/>
</dbReference>
<dbReference type="HOGENOM" id="CLU_036532_2_1_9"/>
<evidence type="ECO:0000256" key="12">
    <source>
        <dbReference type="ARBA" id="ARBA00022801"/>
    </source>
</evidence>
<dbReference type="NCBIfam" id="NF000595">
    <property type="entry name" value="PRK00015.1-3"/>
    <property type="match status" value="1"/>
</dbReference>
<dbReference type="EC" id="3.1.26.4" evidence="6 14"/>
<dbReference type="HAMAP" id="MF_00052_B">
    <property type="entry name" value="RNase_HII_B"/>
    <property type="match status" value="1"/>
</dbReference>
<keyword evidence="8 14" id="KW-0963">Cytoplasm</keyword>
<keyword evidence="12 14" id="KW-0378">Hydrolase</keyword>
<evidence type="ECO:0000259" key="18">
    <source>
        <dbReference type="PROSITE" id="PS51975"/>
    </source>
</evidence>
<evidence type="ECO:0000256" key="17">
    <source>
        <dbReference type="SAM" id="Coils"/>
    </source>
</evidence>
<feature type="binding site" evidence="14 15">
    <location>
        <position position="172"/>
    </location>
    <ligand>
        <name>a divalent metal cation</name>
        <dbReference type="ChEBI" id="CHEBI:60240"/>
    </ligand>
</feature>
<evidence type="ECO:0000256" key="7">
    <source>
        <dbReference type="ARBA" id="ARBA00019179"/>
    </source>
</evidence>
<keyword evidence="20" id="KW-1185">Reference proteome</keyword>
<dbReference type="STRING" id="748449.Halha_0634"/>
<dbReference type="GO" id="GO:0030145">
    <property type="term" value="F:manganese ion binding"/>
    <property type="evidence" value="ECO:0007669"/>
    <property type="project" value="UniProtKB-UniRule"/>
</dbReference>
<keyword evidence="17" id="KW-0175">Coiled coil</keyword>
<evidence type="ECO:0000256" key="13">
    <source>
        <dbReference type="ARBA" id="ARBA00023211"/>
    </source>
</evidence>
<proteinExistence type="inferred from homology"/>
<protein>
    <recommendedName>
        <fullName evidence="7 14">Ribonuclease HII</fullName>
        <shortName evidence="14">RNase HII</shortName>
        <ecNumber evidence="6 14">3.1.26.4</ecNumber>
    </recommendedName>
</protein>
<dbReference type="eggNOG" id="COG0164">
    <property type="taxonomic scope" value="Bacteria"/>
</dbReference>
<feature type="binding site" evidence="14 15">
    <location>
        <position position="81"/>
    </location>
    <ligand>
        <name>a divalent metal cation</name>
        <dbReference type="ChEBI" id="CHEBI:60240"/>
    </ligand>
</feature>
<dbReference type="RefSeq" id="WP_015326333.1">
    <property type="nucleotide sequence ID" value="NC_019978.1"/>
</dbReference>
<comment type="catalytic activity">
    <reaction evidence="1 14 15 16">
        <text>Endonucleolytic cleavage to 5'-phosphomonoester.</text>
        <dbReference type="EC" id="3.1.26.4"/>
    </reaction>
</comment>
<dbReference type="GO" id="GO:0006298">
    <property type="term" value="P:mismatch repair"/>
    <property type="evidence" value="ECO:0007669"/>
    <property type="project" value="TreeGrafter"/>
</dbReference>
<keyword evidence="9 14" id="KW-0540">Nuclease</keyword>
<dbReference type="GO" id="GO:0043137">
    <property type="term" value="P:DNA replication, removal of RNA primer"/>
    <property type="evidence" value="ECO:0007669"/>
    <property type="project" value="TreeGrafter"/>
</dbReference>
<evidence type="ECO:0000256" key="3">
    <source>
        <dbReference type="ARBA" id="ARBA00004065"/>
    </source>
</evidence>
<reference evidence="20" key="1">
    <citation type="submission" date="2012-02" db="EMBL/GenBank/DDBJ databases">
        <title>The complete genome of Halobacteroides halobius DSM 5150.</title>
        <authorList>
            <person name="Lucas S."/>
            <person name="Copeland A."/>
            <person name="Lapidus A."/>
            <person name="Glavina del Rio T."/>
            <person name="Dalin E."/>
            <person name="Tice H."/>
            <person name="Bruce D."/>
            <person name="Goodwin L."/>
            <person name="Pitluck S."/>
            <person name="Peters L."/>
            <person name="Mikhailova N."/>
            <person name="Gu W."/>
            <person name="Kyrpides N."/>
            <person name="Mavromatis K."/>
            <person name="Ivanova N."/>
            <person name="Brettin T."/>
            <person name="Detter J.C."/>
            <person name="Han C."/>
            <person name="Larimer F."/>
            <person name="Land M."/>
            <person name="Hauser L."/>
            <person name="Markowitz V."/>
            <person name="Cheng J.-F."/>
            <person name="Hugenholtz P."/>
            <person name="Woyke T."/>
            <person name="Wu D."/>
            <person name="Tindall B."/>
            <person name="Pomrenke H."/>
            <person name="Brambilla E."/>
            <person name="Klenk H.-P."/>
            <person name="Eisen J.A."/>
        </authorList>
    </citation>
    <scope>NUCLEOTIDE SEQUENCE [LARGE SCALE GENOMIC DNA]</scope>
    <source>
        <strain evidence="20">ATCC 35273 / DSM 5150 / MD-1</strain>
    </source>
</reference>
<dbReference type="InterPro" id="IPR001352">
    <property type="entry name" value="RNase_HII/HIII"/>
</dbReference>
<dbReference type="Proteomes" id="UP000010880">
    <property type="component" value="Chromosome"/>
</dbReference>
<evidence type="ECO:0000256" key="14">
    <source>
        <dbReference type="HAMAP-Rule" id="MF_00052"/>
    </source>
</evidence>
<keyword evidence="11 14" id="KW-0255">Endonuclease</keyword>
<evidence type="ECO:0000256" key="8">
    <source>
        <dbReference type="ARBA" id="ARBA00022490"/>
    </source>
</evidence>
<evidence type="ECO:0000256" key="9">
    <source>
        <dbReference type="ARBA" id="ARBA00022722"/>
    </source>
</evidence>
<dbReference type="InterPro" id="IPR024567">
    <property type="entry name" value="RNase_HII/HIII_dom"/>
</dbReference>
<dbReference type="GO" id="GO:0004523">
    <property type="term" value="F:RNA-DNA hybrid ribonuclease activity"/>
    <property type="evidence" value="ECO:0007669"/>
    <property type="project" value="UniProtKB-UniRule"/>
</dbReference>
<dbReference type="EMBL" id="CP003359">
    <property type="protein sequence ID" value="AGB40607.1"/>
    <property type="molecule type" value="Genomic_DNA"/>
</dbReference>
<dbReference type="PANTHER" id="PTHR10954:SF18">
    <property type="entry name" value="RIBONUCLEASE HII"/>
    <property type="match status" value="1"/>
</dbReference>
<evidence type="ECO:0000313" key="20">
    <source>
        <dbReference type="Proteomes" id="UP000010880"/>
    </source>
</evidence>
<evidence type="ECO:0000256" key="5">
    <source>
        <dbReference type="ARBA" id="ARBA00007383"/>
    </source>
</evidence>
<comment type="subcellular location">
    <subcellularLocation>
        <location evidence="4 14">Cytoplasm</location>
    </subcellularLocation>
</comment>
<dbReference type="PROSITE" id="PS51975">
    <property type="entry name" value="RNASE_H_2"/>
    <property type="match status" value="1"/>
</dbReference>
<dbReference type="PANTHER" id="PTHR10954">
    <property type="entry name" value="RIBONUCLEASE H2 SUBUNIT A"/>
    <property type="match status" value="1"/>
</dbReference>
<name>L0K5P3_HALHC</name>
<dbReference type="OrthoDB" id="9803420at2"/>
<dbReference type="CDD" id="cd07182">
    <property type="entry name" value="RNase_HII_bacteria_HII_like"/>
    <property type="match status" value="1"/>
</dbReference>
<dbReference type="FunFam" id="3.30.420.10:FF:000006">
    <property type="entry name" value="Ribonuclease HII"/>
    <property type="match status" value="1"/>
</dbReference>
<organism evidence="19 20">
    <name type="scientific">Halobacteroides halobius (strain ATCC 35273 / DSM 5150 / MD-1)</name>
    <dbReference type="NCBI Taxonomy" id="748449"/>
    <lineage>
        <taxon>Bacteria</taxon>
        <taxon>Bacillati</taxon>
        <taxon>Bacillota</taxon>
        <taxon>Clostridia</taxon>
        <taxon>Halanaerobiales</taxon>
        <taxon>Halobacteroidaceae</taxon>
        <taxon>Halobacteroides</taxon>
    </lineage>
</organism>
<dbReference type="AlphaFoldDB" id="L0K5P3"/>
<feature type="coiled-coil region" evidence="17">
    <location>
        <begin position="8"/>
        <end position="67"/>
    </location>
</feature>
<evidence type="ECO:0000256" key="1">
    <source>
        <dbReference type="ARBA" id="ARBA00000077"/>
    </source>
</evidence>
<evidence type="ECO:0000256" key="2">
    <source>
        <dbReference type="ARBA" id="ARBA00001946"/>
    </source>
</evidence>
<dbReference type="GO" id="GO:0003723">
    <property type="term" value="F:RNA binding"/>
    <property type="evidence" value="ECO:0007669"/>
    <property type="project" value="UniProtKB-UniRule"/>
</dbReference>
<dbReference type="GO" id="GO:0005737">
    <property type="term" value="C:cytoplasm"/>
    <property type="evidence" value="ECO:0007669"/>
    <property type="project" value="UniProtKB-SubCell"/>
</dbReference>
<keyword evidence="13 14" id="KW-0464">Manganese</keyword>
<comment type="function">
    <text evidence="3 14 16">Endonuclease that specifically degrades the RNA of RNA-DNA hybrids.</text>
</comment>
<comment type="similarity">
    <text evidence="5 14 16">Belongs to the RNase HII family.</text>
</comment>
<gene>
    <name evidence="14" type="primary">rnhB</name>
    <name evidence="19" type="ordered locus">Halha_0634</name>
</gene>
<dbReference type="NCBIfam" id="NF000594">
    <property type="entry name" value="PRK00015.1-1"/>
    <property type="match status" value="1"/>
</dbReference>
<dbReference type="InterPro" id="IPR022898">
    <property type="entry name" value="RNase_HII"/>
</dbReference>
<evidence type="ECO:0000256" key="16">
    <source>
        <dbReference type="RuleBase" id="RU003515"/>
    </source>
</evidence>
<evidence type="ECO:0000256" key="15">
    <source>
        <dbReference type="PROSITE-ProRule" id="PRU01319"/>
    </source>
</evidence>
<dbReference type="PATRIC" id="fig|748449.3.peg.594"/>
<accession>L0K5P3</accession>
<dbReference type="InterPro" id="IPR012337">
    <property type="entry name" value="RNaseH-like_sf"/>
</dbReference>
<dbReference type="KEGG" id="hhl:Halha_0634"/>
<dbReference type="Pfam" id="PF01351">
    <property type="entry name" value="RNase_HII"/>
    <property type="match status" value="1"/>
</dbReference>
<keyword evidence="10 14" id="KW-0479">Metal-binding</keyword>
<evidence type="ECO:0000256" key="4">
    <source>
        <dbReference type="ARBA" id="ARBA00004496"/>
    </source>
</evidence>
<dbReference type="InterPro" id="IPR036397">
    <property type="entry name" value="RNaseH_sf"/>
</dbReference>